<evidence type="ECO:0000259" key="9">
    <source>
        <dbReference type="SMART" id="SM00934"/>
    </source>
</evidence>
<feature type="binding site" evidence="7">
    <location>
        <position position="18"/>
    </location>
    <ligand>
        <name>substrate</name>
    </ligand>
</feature>
<proteinExistence type="inferred from homology"/>
<comment type="subunit">
    <text evidence="7">Homodimer.</text>
</comment>
<comment type="similarity">
    <text evidence="7">Belongs to the OMP decarboxylase family. Type 1 subfamily.</text>
</comment>
<accession>A0ABW1ULX3</accession>
<organism evidence="10 11">
    <name type="scientific">Lapidilactobacillus achengensis</name>
    <dbReference type="NCBI Taxonomy" id="2486000"/>
    <lineage>
        <taxon>Bacteria</taxon>
        <taxon>Bacillati</taxon>
        <taxon>Bacillota</taxon>
        <taxon>Bacilli</taxon>
        <taxon>Lactobacillales</taxon>
        <taxon>Lactobacillaceae</taxon>
        <taxon>Lapidilactobacillus</taxon>
    </lineage>
</organism>
<evidence type="ECO:0000256" key="5">
    <source>
        <dbReference type="ARBA" id="ARBA00023239"/>
    </source>
</evidence>
<dbReference type="Pfam" id="PF00215">
    <property type="entry name" value="OMPdecase"/>
    <property type="match status" value="1"/>
</dbReference>
<feature type="domain" description="Orotidine 5'-phosphate decarboxylase" evidence="9">
    <location>
        <begin position="12"/>
        <end position="240"/>
    </location>
</feature>
<dbReference type="InterPro" id="IPR047596">
    <property type="entry name" value="OMPdecase_bac"/>
</dbReference>
<protein>
    <recommendedName>
        <fullName evidence="7">Orotidine 5'-phosphate decarboxylase</fullName>
        <ecNumber evidence="7">4.1.1.23</ecNumber>
    </recommendedName>
    <alternativeName>
        <fullName evidence="7">OMP decarboxylase</fullName>
        <shortName evidence="7">OMPDCase</shortName>
        <shortName evidence="7">OMPdecase</shortName>
    </alternativeName>
</protein>
<feature type="active site" description="Proton donor" evidence="7">
    <location>
        <position position="70"/>
    </location>
</feature>
<keyword evidence="3 7" id="KW-0210">Decarboxylase</keyword>
<evidence type="ECO:0000313" key="11">
    <source>
        <dbReference type="Proteomes" id="UP001596310"/>
    </source>
</evidence>
<dbReference type="SUPFAM" id="SSF51366">
    <property type="entry name" value="Ribulose-phoshate binding barrel"/>
    <property type="match status" value="1"/>
</dbReference>
<name>A0ABW1ULX3_9LACO</name>
<dbReference type="CDD" id="cd04725">
    <property type="entry name" value="OMP_decarboxylase_like"/>
    <property type="match status" value="1"/>
</dbReference>
<gene>
    <name evidence="7 10" type="primary">pyrF</name>
    <name evidence="10" type="ORF">ACFQHW_05155</name>
</gene>
<dbReference type="InterPro" id="IPR018089">
    <property type="entry name" value="OMPdecase_AS"/>
</dbReference>
<dbReference type="PANTHER" id="PTHR32119">
    <property type="entry name" value="OROTIDINE 5'-PHOSPHATE DECARBOXYLASE"/>
    <property type="match status" value="1"/>
</dbReference>
<dbReference type="SMART" id="SM00934">
    <property type="entry name" value="OMPdecase"/>
    <property type="match status" value="1"/>
</dbReference>
<dbReference type="EC" id="4.1.1.23" evidence="7"/>
<evidence type="ECO:0000256" key="3">
    <source>
        <dbReference type="ARBA" id="ARBA00022793"/>
    </source>
</evidence>
<dbReference type="EMBL" id="JBHSSM010000015">
    <property type="protein sequence ID" value="MFC6314957.1"/>
    <property type="molecule type" value="Genomic_DNA"/>
</dbReference>
<keyword evidence="11" id="KW-1185">Reference proteome</keyword>
<comment type="pathway">
    <text evidence="2 7 8">Pyrimidine metabolism; UMP biosynthesis via de novo pathway; UMP from orotate: step 2/2.</text>
</comment>
<evidence type="ECO:0000256" key="1">
    <source>
        <dbReference type="ARBA" id="ARBA00002356"/>
    </source>
</evidence>
<evidence type="ECO:0000256" key="4">
    <source>
        <dbReference type="ARBA" id="ARBA00022975"/>
    </source>
</evidence>
<comment type="catalytic activity">
    <reaction evidence="6 7 8">
        <text>orotidine 5'-phosphate + H(+) = UMP + CO2</text>
        <dbReference type="Rhea" id="RHEA:11596"/>
        <dbReference type="ChEBI" id="CHEBI:15378"/>
        <dbReference type="ChEBI" id="CHEBI:16526"/>
        <dbReference type="ChEBI" id="CHEBI:57538"/>
        <dbReference type="ChEBI" id="CHEBI:57865"/>
        <dbReference type="EC" id="4.1.1.23"/>
    </reaction>
</comment>
<feature type="binding site" evidence="7">
    <location>
        <position position="224"/>
    </location>
    <ligand>
        <name>substrate</name>
    </ligand>
</feature>
<dbReference type="HAMAP" id="MF_01200_B">
    <property type="entry name" value="OMPdecase_type1_B"/>
    <property type="match status" value="1"/>
</dbReference>
<dbReference type="Gene3D" id="3.20.20.70">
    <property type="entry name" value="Aldolase class I"/>
    <property type="match status" value="1"/>
</dbReference>
<dbReference type="GO" id="GO:0004590">
    <property type="term" value="F:orotidine-5'-phosphate decarboxylase activity"/>
    <property type="evidence" value="ECO:0007669"/>
    <property type="project" value="UniProtKB-EC"/>
</dbReference>
<comment type="function">
    <text evidence="1 7">Catalyzes the decarboxylation of orotidine 5'-monophosphate (OMP) to uridine 5'-monophosphate (UMP).</text>
</comment>
<dbReference type="InterPro" id="IPR011060">
    <property type="entry name" value="RibuloseP-bd_barrel"/>
</dbReference>
<evidence type="ECO:0000256" key="8">
    <source>
        <dbReference type="RuleBase" id="RU000512"/>
    </source>
</evidence>
<feature type="binding site" evidence="7">
    <location>
        <position position="225"/>
    </location>
    <ligand>
        <name>substrate</name>
    </ligand>
</feature>
<evidence type="ECO:0000256" key="2">
    <source>
        <dbReference type="ARBA" id="ARBA00004861"/>
    </source>
</evidence>
<evidence type="ECO:0000256" key="6">
    <source>
        <dbReference type="ARBA" id="ARBA00049157"/>
    </source>
</evidence>
<feature type="binding site" evidence="7">
    <location>
        <position position="131"/>
    </location>
    <ligand>
        <name>substrate</name>
    </ligand>
</feature>
<dbReference type="NCBIfam" id="TIGR01740">
    <property type="entry name" value="pyrF"/>
    <property type="match status" value="1"/>
</dbReference>
<dbReference type="NCBIfam" id="NF001273">
    <property type="entry name" value="PRK00230.1"/>
    <property type="match status" value="1"/>
</dbReference>
<dbReference type="InterPro" id="IPR013785">
    <property type="entry name" value="Aldolase_TIM"/>
</dbReference>
<dbReference type="Proteomes" id="UP001596310">
    <property type="component" value="Unassembled WGS sequence"/>
</dbReference>
<keyword evidence="5 7" id="KW-0456">Lyase</keyword>
<feature type="binding site" evidence="7">
    <location>
        <position position="41"/>
    </location>
    <ligand>
        <name>substrate</name>
    </ligand>
</feature>
<feature type="binding site" evidence="7">
    <location>
        <position position="204"/>
    </location>
    <ligand>
        <name>substrate</name>
    </ligand>
</feature>
<feature type="binding site" evidence="7">
    <location>
        <begin position="68"/>
        <end position="77"/>
    </location>
    <ligand>
        <name>substrate</name>
    </ligand>
</feature>
<dbReference type="PROSITE" id="PS00156">
    <property type="entry name" value="OMPDECASE"/>
    <property type="match status" value="1"/>
</dbReference>
<feature type="binding site" evidence="7">
    <location>
        <position position="193"/>
    </location>
    <ligand>
        <name>substrate</name>
    </ligand>
</feature>
<keyword evidence="4 7" id="KW-0665">Pyrimidine biosynthesis</keyword>
<reference evidence="11" key="1">
    <citation type="journal article" date="2019" name="Int. J. Syst. Evol. Microbiol.">
        <title>The Global Catalogue of Microorganisms (GCM) 10K type strain sequencing project: providing services to taxonomists for standard genome sequencing and annotation.</title>
        <authorList>
            <consortium name="The Broad Institute Genomics Platform"/>
            <consortium name="The Broad Institute Genome Sequencing Center for Infectious Disease"/>
            <person name="Wu L."/>
            <person name="Ma J."/>
        </authorList>
    </citation>
    <scope>NUCLEOTIDE SEQUENCE [LARGE SCALE GENOMIC DNA]</scope>
    <source>
        <strain evidence="11">CCM 8897</strain>
    </source>
</reference>
<dbReference type="InterPro" id="IPR014732">
    <property type="entry name" value="OMPdecase"/>
</dbReference>
<comment type="caution">
    <text evidence="10">The sequence shown here is derived from an EMBL/GenBank/DDBJ whole genome shotgun (WGS) entry which is preliminary data.</text>
</comment>
<dbReference type="PANTHER" id="PTHR32119:SF2">
    <property type="entry name" value="OROTIDINE 5'-PHOSPHATE DECARBOXYLASE"/>
    <property type="match status" value="1"/>
</dbReference>
<sequence>MKPTIDPSDPKRPIIALDFPSKTATLRFLKKFPQDEHLFVKVGMELYYSAGPVIVEQLIEQGHDVFLDLKLHDIPHTVERAMRVIAGLGVRYTDVHAAGGSDMMLAARTGLEDGTAAGQPVPKLLAITQLTSTSEQQMQSEQLVNATLNTSVSHYARLAQKAWLAGVVCSAQEASMLAQITGPEFLRVTPGIRLVAHQAGSDDQKRIMTPEAAAAQGSSQLVVGRPITEAADPVSVYHQIKQLWEEASHGLNKTSKKSNQ</sequence>
<dbReference type="InterPro" id="IPR001754">
    <property type="entry name" value="OMPdeCOase_dom"/>
</dbReference>
<dbReference type="RefSeq" id="WP_125595781.1">
    <property type="nucleotide sequence ID" value="NZ_JBHSSM010000015.1"/>
</dbReference>
<evidence type="ECO:0000256" key="7">
    <source>
        <dbReference type="HAMAP-Rule" id="MF_01200"/>
    </source>
</evidence>
<evidence type="ECO:0000313" key="10">
    <source>
        <dbReference type="EMBL" id="MFC6314957.1"/>
    </source>
</evidence>